<keyword evidence="2" id="KW-1185">Reference proteome</keyword>
<protein>
    <submittedName>
        <fullName evidence="1">Uncharacterized protein</fullName>
    </submittedName>
</protein>
<comment type="caution">
    <text evidence="1">The sequence shown here is derived from an EMBL/GenBank/DDBJ whole genome shotgun (WGS) entry which is preliminary data.</text>
</comment>
<evidence type="ECO:0000313" key="1">
    <source>
        <dbReference type="EMBL" id="KAI3688008.1"/>
    </source>
</evidence>
<proteinExistence type="predicted"/>
<gene>
    <name evidence="1" type="ORF">L1987_81714</name>
</gene>
<dbReference type="EMBL" id="CM042044">
    <property type="protein sequence ID" value="KAI3688008.1"/>
    <property type="molecule type" value="Genomic_DNA"/>
</dbReference>
<dbReference type="Proteomes" id="UP001056120">
    <property type="component" value="Linkage Group LG27"/>
</dbReference>
<organism evidence="1 2">
    <name type="scientific">Smallanthus sonchifolius</name>
    <dbReference type="NCBI Taxonomy" id="185202"/>
    <lineage>
        <taxon>Eukaryota</taxon>
        <taxon>Viridiplantae</taxon>
        <taxon>Streptophyta</taxon>
        <taxon>Embryophyta</taxon>
        <taxon>Tracheophyta</taxon>
        <taxon>Spermatophyta</taxon>
        <taxon>Magnoliopsida</taxon>
        <taxon>eudicotyledons</taxon>
        <taxon>Gunneridae</taxon>
        <taxon>Pentapetalae</taxon>
        <taxon>asterids</taxon>
        <taxon>campanulids</taxon>
        <taxon>Asterales</taxon>
        <taxon>Asteraceae</taxon>
        <taxon>Asteroideae</taxon>
        <taxon>Heliantheae alliance</taxon>
        <taxon>Millerieae</taxon>
        <taxon>Smallanthus</taxon>
    </lineage>
</organism>
<sequence>MSICCYSDEITVVGDDIVLGFEFCLSCFLAFLFLLLCTFSGGHLHTLNESDSKDDILLVCIHKKITT</sequence>
<reference evidence="1 2" key="2">
    <citation type="journal article" date="2022" name="Mol. Ecol. Resour.">
        <title>The genomes of chicory, endive, great burdock and yacon provide insights into Asteraceae paleo-polyploidization history and plant inulin production.</title>
        <authorList>
            <person name="Fan W."/>
            <person name="Wang S."/>
            <person name="Wang H."/>
            <person name="Wang A."/>
            <person name="Jiang F."/>
            <person name="Liu H."/>
            <person name="Zhao H."/>
            <person name="Xu D."/>
            <person name="Zhang Y."/>
        </authorList>
    </citation>
    <scope>NUCLEOTIDE SEQUENCE [LARGE SCALE GENOMIC DNA]</scope>
    <source>
        <strain evidence="2">cv. Yunnan</strain>
        <tissue evidence="1">Leaves</tissue>
    </source>
</reference>
<name>A0ACB8YSB5_9ASTR</name>
<reference evidence="2" key="1">
    <citation type="journal article" date="2022" name="Mol. Ecol. Resour.">
        <title>The genomes of chicory, endive, great burdock and yacon provide insights into Asteraceae palaeo-polyploidization history and plant inulin production.</title>
        <authorList>
            <person name="Fan W."/>
            <person name="Wang S."/>
            <person name="Wang H."/>
            <person name="Wang A."/>
            <person name="Jiang F."/>
            <person name="Liu H."/>
            <person name="Zhao H."/>
            <person name="Xu D."/>
            <person name="Zhang Y."/>
        </authorList>
    </citation>
    <scope>NUCLEOTIDE SEQUENCE [LARGE SCALE GENOMIC DNA]</scope>
    <source>
        <strain evidence="2">cv. Yunnan</strain>
    </source>
</reference>
<accession>A0ACB8YSB5</accession>
<evidence type="ECO:0000313" key="2">
    <source>
        <dbReference type="Proteomes" id="UP001056120"/>
    </source>
</evidence>